<dbReference type="AlphaFoldDB" id="A0A0J9BJ57"/>
<evidence type="ECO:0008006" key="3">
    <source>
        <dbReference type="Google" id="ProtNLM"/>
    </source>
</evidence>
<protein>
    <recommendedName>
        <fullName evidence="3">CopG family transcriptional regulator</fullName>
    </recommendedName>
</protein>
<proteinExistence type="predicted"/>
<dbReference type="RefSeq" id="WP_048931152.1">
    <property type="nucleotide sequence ID" value="NZ_KQ235886.1"/>
</dbReference>
<accession>A0A0J9BJ57</accession>
<dbReference type="PATRIC" id="fig|742734.4.peg.5683"/>
<dbReference type="EMBL" id="ADLK01000050">
    <property type="protein sequence ID" value="KMW12329.1"/>
    <property type="molecule type" value="Genomic_DNA"/>
</dbReference>
<dbReference type="Proteomes" id="UP000037392">
    <property type="component" value="Unassembled WGS sequence"/>
</dbReference>
<sequence>MATDMRRFTISVTHNMDMELDKAKRETYYKDTQNEMIRDLIMRGLQNLEAEKAAKENGCERAS</sequence>
<reference evidence="1 2" key="1">
    <citation type="submission" date="2011-04" db="EMBL/GenBank/DDBJ databases">
        <title>The Genome Sequence of Clostridium citroniae WAL-19142.</title>
        <authorList>
            <consortium name="The Broad Institute Genome Sequencing Platform"/>
            <person name="Earl A."/>
            <person name="Ward D."/>
            <person name="Feldgarden M."/>
            <person name="Gevers D."/>
            <person name="Warren Y.A."/>
            <person name="Tyrrell K.L."/>
            <person name="Citron D.M."/>
            <person name="Goldstein E.J."/>
            <person name="Daigneault M."/>
            <person name="Allen-Vercoe E."/>
            <person name="Young S.K."/>
            <person name="Zeng Q."/>
            <person name="Gargeya S."/>
            <person name="Fitzgerald M."/>
            <person name="Haas B."/>
            <person name="Abouelleil A."/>
            <person name="Alvarado L."/>
            <person name="Arachchi H.M."/>
            <person name="Berlin A."/>
            <person name="Brown A."/>
            <person name="Chapman S.B."/>
            <person name="Chen Z."/>
            <person name="Dunbar C."/>
            <person name="Freedman E."/>
            <person name="Gearin G."/>
            <person name="Gellesch M."/>
            <person name="Goldberg J."/>
            <person name="Griggs A."/>
            <person name="Gujja S."/>
            <person name="Heilman E.R."/>
            <person name="Heiman D."/>
            <person name="Howarth C."/>
            <person name="Larson L."/>
            <person name="Lui A."/>
            <person name="MacDonald P.J."/>
            <person name="Mehta T."/>
            <person name="Montmayeur A."/>
            <person name="Murphy C."/>
            <person name="Neiman D."/>
            <person name="Pearson M."/>
            <person name="Priest M."/>
            <person name="Roberts A."/>
            <person name="Saif S."/>
            <person name="Shea T."/>
            <person name="Shenoy N."/>
            <person name="Sisk P."/>
            <person name="Stolte C."/>
            <person name="Sykes S."/>
            <person name="White J."/>
            <person name="Yandava C."/>
            <person name="Wortman J."/>
            <person name="Nusbaum C."/>
            <person name="Birren B."/>
        </authorList>
    </citation>
    <scope>NUCLEOTIDE SEQUENCE [LARGE SCALE GENOMIC DNA]</scope>
    <source>
        <strain evidence="1 2">WAL-19142</strain>
    </source>
</reference>
<comment type="caution">
    <text evidence="1">The sequence shown here is derived from an EMBL/GenBank/DDBJ whole genome shotgun (WGS) entry which is preliminary data.</text>
</comment>
<gene>
    <name evidence="1" type="ORF">HMPREF9470_05312</name>
</gene>
<name>A0A0J9BJ57_9FIRM</name>
<dbReference type="OrthoDB" id="2088285at2"/>
<evidence type="ECO:0000313" key="1">
    <source>
        <dbReference type="EMBL" id="KMW12329.1"/>
    </source>
</evidence>
<dbReference type="GeneID" id="93166976"/>
<organism evidence="1 2">
    <name type="scientific">[Clostridium] citroniae WAL-19142</name>
    <dbReference type="NCBI Taxonomy" id="742734"/>
    <lineage>
        <taxon>Bacteria</taxon>
        <taxon>Bacillati</taxon>
        <taxon>Bacillota</taxon>
        <taxon>Clostridia</taxon>
        <taxon>Lachnospirales</taxon>
        <taxon>Lachnospiraceae</taxon>
        <taxon>Enterocloster</taxon>
    </lineage>
</organism>
<evidence type="ECO:0000313" key="2">
    <source>
        <dbReference type="Proteomes" id="UP000037392"/>
    </source>
</evidence>